<feature type="transmembrane region" description="Helical" evidence="7">
    <location>
        <begin position="440"/>
        <end position="463"/>
    </location>
</feature>
<name>A0A3S3UJC4_9ACTN</name>
<dbReference type="Pfam" id="PF07690">
    <property type="entry name" value="MFS_1"/>
    <property type="match status" value="1"/>
</dbReference>
<dbReference type="RefSeq" id="WP_127827191.1">
    <property type="nucleotide sequence ID" value="NZ_RZYA01000002.1"/>
</dbReference>
<dbReference type="PRINTS" id="PR01035">
    <property type="entry name" value="TCRTETA"/>
</dbReference>
<accession>A0A3S3UJC4</accession>
<organism evidence="9 10">
    <name type="scientific">Streptomyces antnestii</name>
    <dbReference type="NCBI Taxonomy" id="2494256"/>
    <lineage>
        <taxon>Bacteria</taxon>
        <taxon>Bacillati</taxon>
        <taxon>Actinomycetota</taxon>
        <taxon>Actinomycetes</taxon>
        <taxon>Kitasatosporales</taxon>
        <taxon>Streptomycetaceae</taxon>
        <taxon>Streptomyces</taxon>
    </lineage>
</organism>
<feature type="transmembrane region" description="Helical" evidence="7">
    <location>
        <begin position="310"/>
        <end position="333"/>
    </location>
</feature>
<dbReference type="InterPro" id="IPR011701">
    <property type="entry name" value="MFS"/>
</dbReference>
<keyword evidence="6" id="KW-0046">Antibiotic resistance</keyword>
<dbReference type="OrthoDB" id="3390851at2"/>
<evidence type="ECO:0000256" key="6">
    <source>
        <dbReference type="ARBA" id="ARBA00023251"/>
    </source>
</evidence>
<feature type="transmembrane region" description="Helical" evidence="7">
    <location>
        <begin position="379"/>
        <end position="400"/>
    </location>
</feature>
<comment type="subcellular location">
    <subcellularLocation>
        <location evidence="1">Cell membrane</location>
        <topology evidence="1">Multi-pass membrane protein</topology>
    </subcellularLocation>
</comment>
<feature type="transmembrane region" description="Helical" evidence="7">
    <location>
        <begin position="483"/>
        <end position="504"/>
    </location>
</feature>
<feature type="transmembrane region" description="Helical" evidence="7">
    <location>
        <begin position="209"/>
        <end position="230"/>
    </location>
</feature>
<dbReference type="GO" id="GO:0005886">
    <property type="term" value="C:plasma membrane"/>
    <property type="evidence" value="ECO:0007669"/>
    <property type="project" value="UniProtKB-SubCell"/>
</dbReference>
<keyword evidence="3 7" id="KW-0812">Transmembrane</keyword>
<dbReference type="GO" id="GO:0046677">
    <property type="term" value="P:response to antibiotic"/>
    <property type="evidence" value="ECO:0007669"/>
    <property type="project" value="UniProtKB-KW"/>
</dbReference>
<feature type="domain" description="Major facilitator superfamily (MFS) profile" evidence="8">
    <location>
        <begin position="58"/>
        <end position="509"/>
    </location>
</feature>
<evidence type="ECO:0000313" key="9">
    <source>
        <dbReference type="EMBL" id="RVU28036.1"/>
    </source>
</evidence>
<dbReference type="EMBL" id="RZYA01000002">
    <property type="protein sequence ID" value="RVU28036.1"/>
    <property type="molecule type" value="Genomic_DNA"/>
</dbReference>
<feature type="transmembrane region" description="Helical" evidence="7">
    <location>
        <begin position="353"/>
        <end position="372"/>
    </location>
</feature>
<dbReference type="SUPFAM" id="SSF103473">
    <property type="entry name" value="MFS general substrate transporter"/>
    <property type="match status" value="1"/>
</dbReference>
<evidence type="ECO:0000256" key="7">
    <source>
        <dbReference type="SAM" id="Phobius"/>
    </source>
</evidence>
<feature type="transmembrane region" description="Helical" evidence="7">
    <location>
        <begin position="242"/>
        <end position="260"/>
    </location>
</feature>
<dbReference type="PANTHER" id="PTHR42718">
    <property type="entry name" value="MAJOR FACILITATOR SUPERFAMILY MULTIDRUG TRANSPORTER MFSC"/>
    <property type="match status" value="1"/>
</dbReference>
<evidence type="ECO:0000313" key="10">
    <source>
        <dbReference type="Proteomes" id="UP000283128"/>
    </source>
</evidence>
<protein>
    <submittedName>
        <fullName evidence="9">MFS transporter</fullName>
    </submittedName>
</protein>
<sequence>MINASALKLPTARIREAGPYREENAVRDASPPLFNARPGPDTAVGRLDARSTASCVLLLVPLVLLTEVVALELSLVYPALPAMAAEFRTPAIGWALTVVSLVGVVAQPLLGKVADAVGKKRMITLAAVAFAAGSLVCALAPSFPVLLIGRALQGTCLVIAPCAYGLIRDVLPPRAVPVALGAITTGLGLSAVAGPVIGGLLVNAFGFRAVFWFCLAYVLVLTPVLVLTVPESGVRLRRRVDLAGGVLFGAGAAGLLLAVGQGSSWGWAAPRTLAVIGGAGVLLALFVLCELRREEPLIDVRLLTGPALRWTLLATFGGAFAIGGQAFVVPLLVQTPKLPGYGLGADALGVAMFLVPQGLVGAVCGPVGGLVARRRAPRTSFLVALAALTAGAVILAMLHAEPWQVLVAALVQGIGFGFFFVSASNLVVEAVPATHTAVSAGMMGVANNLGNATGVTVLGVVLAQHVLRADQDTGRIVYAESGFTLSFLLAAAVAGVAVAVAVFMRGGRSPATGGQAGPVHV</sequence>
<dbReference type="AlphaFoldDB" id="A0A3S3UJC4"/>
<feature type="transmembrane region" description="Helical" evidence="7">
    <location>
        <begin position="91"/>
        <end position="110"/>
    </location>
</feature>
<keyword evidence="5 7" id="KW-0472">Membrane</keyword>
<keyword evidence="10" id="KW-1185">Reference proteome</keyword>
<dbReference type="PANTHER" id="PTHR42718:SF9">
    <property type="entry name" value="MAJOR FACILITATOR SUPERFAMILY MULTIDRUG TRANSPORTER MFSC"/>
    <property type="match status" value="1"/>
</dbReference>
<evidence type="ECO:0000256" key="4">
    <source>
        <dbReference type="ARBA" id="ARBA00022989"/>
    </source>
</evidence>
<evidence type="ECO:0000256" key="1">
    <source>
        <dbReference type="ARBA" id="ARBA00004651"/>
    </source>
</evidence>
<proteinExistence type="predicted"/>
<feature type="transmembrane region" description="Helical" evidence="7">
    <location>
        <begin position="122"/>
        <end position="141"/>
    </location>
</feature>
<feature type="transmembrane region" description="Helical" evidence="7">
    <location>
        <begin position="272"/>
        <end position="289"/>
    </location>
</feature>
<feature type="transmembrane region" description="Helical" evidence="7">
    <location>
        <begin position="406"/>
        <end position="428"/>
    </location>
</feature>
<dbReference type="Gene3D" id="1.20.1250.20">
    <property type="entry name" value="MFS general substrate transporter like domains"/>
    <property type="match status" value="1"/>
</dbReference>
<keyword evidence="2" id="KW-0813">Transport</keyword>
<dbReference type="Proteomes" id="UP000283128">
    <property type="component" value="Unassembled WGS sequence"/>
</dbReference>
<dbReference type="PROSITE" id="PS50850">
    <property type="entry name" value="MFS"/>
    <property type="match status" value="1"/>
</dbReference>
<evidence type="ECO:0000256" key="5">
    <source>
        <dbReference type="ARBA" id="ARBA00023136"/>
    </source>
</evidence>
<dbReference type="GO" id="GO:0022857">
    <property type="term" value="F:transmembrane transporter activity"/>
    <property type="evidence" value="ECO:0007669"/>
    <property type="project" value="InterPro"/>
</dbReference>
<comment type="caution">
    <text evidence="9">The sequence shown here is derived from an EMBL/GenBank/DDBJ whole genome shotgun (WGS) entry which is preliminary data.</text>
</comment>
<evidence type="ECO:0000256" key="2">
    <source>
        <dbReference type="ARBA" id="ARBA00022448"/>
    </source>
</evidence>
<dbReference type="InterPro" id="IPR036259">
    <property type="entry name" value="MFS_trans_sf"/>
</dbReference>
<evidence type="ECO:0000259" key="8">
    <source>
        <dbReference type="PROSITE" id="PS50850"/>
    </source>
</evidence>
<gene>
    <name evidence="9" type="ORF">EOT10_07170</name>
</gene>
<dbReference type="InterPro" id="IPR001958">
    <property type="entry name" value="Tet-R_TetA/multi-R_MdtG-like"/>
</dbReference>
<evidence type="ECO:0000256" key="3">
    <source>
        <dbReference type="ARBA" id="ARBA00022692"/>
    </source>
</evidence>
<reference evidence="9 10" key="1">
    <citation type="submission" date="2019-01" db="EMBL/GenBank/DDBJ databases">
        <title>Genome sequences of Streptomyces and Rhizobium isolates collected from root and soil.</title>
        <authorList>
            <person name="Chhettri S."/>
            <person name="Sevigny J.L."/>
            <person name="Sen A."/>
            <person name="Ennis N."/>
            <person name="Tisa L."/>
        </authorList>
    </citation>
    <scope>NUCLEOTIDE SEQUENCE [LARGE SCALE GENOMIC DNA]</scope>
    <source>
        <strain evidence="9 10">San01</strain>
    </source>
</reference>
<keyword evidence="4 7" id="KW-1133">Transmembrane helix</keyword>
<dbReference type="Gene3D" id="1.20.1720.10">
    <property type="entry name" value="Multidrug resistance protein D"/>
    <property type="match status" value="1"/>
</dbReference>
<feature type="transmembrane region" description="Helical" evidence="7">
    <location>
        <begin position="179"/>
        <end position="203"/>
    </location>
</feature>
<feature type="transmembrane region" description="Helical" evidence="7">
    <location>
        <begin position="147"/>
        <end position="167"/>
    </location>
</feature>
<dbReference type="InterPro" id="IPR020846">
    <property type="entry name" value="MFS_dom"/>
</dbReference>
<feature type="transmembrane region" description="Helical" evidence="7">
    <location>
        <begin position="56"/>
        <end position="79"/>
    </location>
</feature>